<reference evidence="2" key="1">
    <citation type="submission" date="2019-07" db="EMBL/GenBank/DDBJ databases">
        <title>Bacillus alkalisoli sp. nov. isolated from saline soil.</title>
        <authorList>
            <person name="Sun J.-Q."/>
            <person name="Xu L."/>
        </authorList>
    </citation>
    <scope>NUCLEOTIDE SEQUENCE [LARGE SCALE GENOMIC DNA]</scope>
    <source>
        <strain evidence="2">M4U3P1</strain>
    </source>
</reference>
<accession>A0A859FG11</accession>
<dbReference type="KEGG" id="psua:FLK61_31000"/>
<sequence>MTQEELMKELEERQLSDIIELIEDADRGKLEVLELAPSLGLLRDEKLNEEVLSLLKEKGVEIEYVSEEEEE</sequence>
<keyword evidence="2" id="KW-1185">Reference proteome</keyword>
<organism evidence="1 2">
    <name type="scientific">Paenalkalicoccus suaedae</name>
    <dbReference type="NCBI Taxonomy" id="2592382"/>
    <lineage>
        <taxon>Bacteria</taxon>
        <taxon>Bacillati</taxon>
        <taxon>Bacillota</taxon>
        <taxon>Bacilli</taxon>
        <taxon>Bacillales</taxon>
        <taxon>Bacillaceae</taxon>
        <taxon>Paenalkalicoccus</taxon>
    </lineage>
</organism>
<proteinExistence type="predicted"/>
<evidence type="ECO:0000313" key="1">
    <source>
        <dbReference type="EMBL" id="QKS71145.1"/>
    </source>
</evidence>
<evidence type="ECO:0000313" key="2">
    <source>
        <dbReference type="Proteomes" id="UP000318138"/>
    </source>
</evidence>
<gene>
    <name evidence="1" type="ORF">FLK61_31000</name>
</gene>
<name>A0A859FG11_9BACI</name>
<evidence type="ECO:0008006" key="3">
    <source>
        <dbReference type="Google" id="ProtNLM"/>
    </source>
</evidence>
<dbReference type="EMBL" id="CP041372">
    <property type="protein sequence ID" value="QKS71145.1"/>
    <property type="molecule type" value="Genomic_DNA"/>
</dbReference>
<dbReference type="RefSeq" id="WP_176009181.1">
    <property type="nucleotide sequence ID" value="NZ_CP041372.2"/>
</dbReference>
<dbReference type="AlphaFoldDB" id="A0A859FG11"/>
<dbReference type="Proteomes" id="UP000318138">
    <property type="component" value="Chromosome"/>
</dbReference>
<protein>
    <recommendedName>
        <fullName evidence="3">RNA polymerase sigma factor 70 region 1.1 domain-containing protein</fullName>
    </recommendedName>
</protein>